<evidence type="ECO:0000313" key="4">
    <source>
        <dbReference type="EMBL" id="KZF21082.1"/>
    </source>
</evidence>
<evidence type="ECO:0000313" key="5">
    <source>
        <dbReference type="Proteomes" id="UP000076632"/>
    </source>
</evidence>
<organism evidence="4 5">
    <name type="scientific">Xylona heveae (strain CBS 132557 / TC161)</name>
    <dbReference type="NCBI Taxonomy" id="1328760"/>
    <lineage>
        <taxon>Eukaryota</taxon>
        <taxon>Fungi</taxon>
        <taxon>Dikarya</taxon>
        <taxon>Ascomycota</taxon>
        <taxon>Pezizomycotina</taxon>
        <taxon>Xylonomycetes</taxon>
        <taxon>Xylonales</taxon>
        <taxon>Xylonaceae</taxon>
        <taxon>Xylona</taxon>
    </lineage>
</organism>
<accession>A0A165FKH2</accession>
<evidence type="ECO:0000256" key="1">
    <source>
        <dbReference type="ARBA" id="ARBA00006524"/>
    </source>
</evidence>
<sequence>MATNMQTQANPPLPSAEIIQSQFDMAIALALANWPALTLAVQNQWGGPDSADKRDWFAGAVSDLFLSDPETDAQDVEDMLLQVMNDEFDVNVDDDSALAVANEILLLRKDAFEGNFNRITEMQQRWSEKKGKSNINISKGEGEDESDSDDSDESEDDYSDMGDNSRPAAAPKPKPVPEVDDDGFTKVVGKKR</sequence>
<evidence type="ECO:0000256" key="3">
    <source>
        <dbReference type="SAM" id="MobiDB-lite"/>
    </source>
</evidence>
<dbReference type="STRING" id="1328760.A0A165FKH2"/>
<feature type="region of interest" description="Disordered" evidence="3">
    <location>
        <begin position="124"/>
        <end position="192"/>
    </location>
</feature>
<dbReference type="OrthoDB" id="263560at2759"/>
<evidence type="ECO:0000256" key="2">
    <source>
        <dbReference type="ARBA" id="ARBA00022552"/>
    </source>
</evidence>
<dbReference type="OMA" id="QSNWGGP"/>
<dbReference type="AlphaFoldDB" id="A0A165FKH2"/>
<proteinExistence type="inferred from homology"/>
<dbReference type="EMBL" id="KV407461">
    <property type="protein sequence ID" value="KZF21082.1"/>
    <property type="molecule type" value="Genomic_DNA"/>
</dbReference>
<dbReference type="InParanoid" id="A0A165FKH2"/>
<dbReference type="GO" id="GO:0006364">
    <property type="term" value="P:rRNA processing"/>
    <property type="evidence" value="ECO:0007669"/>
    <property type="project" value="UniProtKB-KW"/>
</dbReference>
<dbReference type="InterPro" id="IPR019398">
    <property type="entry name" value="Pre-rRNA_process_TSR2"/>
</dbReference>
<dbReference type="GeneID" id="28899528"/>
<feature type="compositionally biased region" description="Acidic residues" evidence="3">
    <location>
        <begin position="142"/>
        <end position="160"/>
    </location>
</feature>
<dbReference type="RefSeq" id="XP_018186637.1">
    <property type="nucleotide sequence ID" value="XM_018334391.1"/>
</dbReference>
<dbReference type="PANTHER" id="PTHR21250">
    <property type="entry name" value="PRE-RRNA-PROCESSING PROTEIN TSR2 HOMOLOG"/>
    <property type="match status" value="1"/>
</dbReference>
<name>A0A165FKH2_XYLHT</name>
<gene>
    <name evidence="4" type="ORF">L228DRAFT_262139</name>
</gene>
<evidence type="ECO:0008006" key="6">
    <source>
        <dbReference type="Google" id="ProtNLM"/>
    </source>
</evidence>
<dbReference type="FunCoup" id="A0A165FKH2">
    <property type="interactions" value="165"/>
</dbReference>
<dbReference type="Pfam" id="PF10273">
    <property type="entry name" value="WGG"/>
    <property type="match status" value="1"/>
</dbReference>
<keyword evidence="5" id="KW-1185">Reference proteome</keyword>
<reference evidence="4 5" key="1">
    <citation type="journal article" date="2016" name="Fungal Biol.">
        <title>The genome of Xylona heveae provides a window into fungal endophytism.</title>
        <authorList>
            <person name="Gazis R."/>
            <person name="Kuo A."/>
            <person name="Riley R."/>
            <person name="LaButti K."/>
            <person name="Lipzen A."/>
            <person name="Lin J."/>
            <person name="Amirebrahimi M."/>
            <person name="Hesse C.N."/>
            <person name="Spatafora J.W."/>
            <person name="Henrissat B."/>
            <person name="Hainaut M."/>
            <person name="Grigoriev I.V."/>
            <person name="Hibbett D.S."/>
        </authorList>
    </citation>
    <scope>NUCLEOTIDE SEQUENCE [LARGE SCALE GENOMIC DNA]</scope>
    <source>
        <strain evidence="4 5">TC161</strain>
    </source>
</reference>
<keyword evidence="2" id="KW-0698">rRNA processing</keyword>
<comment type="similarity">
    <text evidence="1">Belongs to the TSR2 family.</text>
</comment>
<protein>
    <recommendedName>
        <fullName evidence="6">Pre-rRNA-processing protein TSR2</fullName>
    </recommendedName>
</protein>
<dbReference type="Proteomes" id="UP000076632">
    <property type="component" value="Unassembled WGS sequence"/>
</dbReference>